<evidence type="ECO:0000313" key="2">
    <source>
        <dbReference type="Proteomes" id="UP001198901"/>
    </source>
</evidence>
<dbReference type="RefSeq" id="WP_224531958.1">
    <property type="nucleotide sequence ID" value="NZ_JAIUJR010000029.1"/>
</dbReference>
<keyword evidence="2" id="KW-1185">Reference proteome</keyword>
<name>A0ABS7XVZ0_9FLAO</name>
<evidence type="ECO:0000313" key="1">
    <source>
        <dbReference type="EMBL" id="MCA0133935.1"/>
    </source>
</evidence>
<protein>
    <recommendedName>
        <fullName evidence="3">Lipocalin-like domain-containing protein</fullName>
    </recommendedName>
</protein>
<accession>A0ABS7XVZ0</accession>
<gene>
    <name evidence="1" type="ORF">LBU54_15185</name>
</gene>
<evidence type="ECO:0008006" key="3">
    <source>
        <dbReference type="Google" id="ProtNLM"/>
    </source>
</evidence>
<organism evidence="1 2">
    <name type="scientific">Winogradskyella alexanderae</name>
    <dbReference type="NCBI Taxonomy" id="2877123"/>
    <lineage>
        <taxon>Bacteria</taxon>
        <taxon>Pseudomonadati</taxon>
        <taxon>Bacteroidota</taxon>
        <taxon>Flavobacteriia</taxon>
        <taxon>Flavobacteriales</taxon>
        <taxon>Flavobacteriaceae</taxon>
        <taxon>Winogradskyella</taxon>
    </lineage>
</organism>
<proteinExistence type="predicted"/>
<reference evidence="2" key="1">
    <citation type="submission" date="2023-07" db="EMBL/GenBank/DDBJ databases">
        <authorList>
            <person name="Yue Y."/>
        </authorList>
    </citation>
    <scope>NUCLEOTIDE SEQUENCE [LARGE SCALE GENOMIC DNA]</scope>
    <source>
        <strain evidence="2">D23</strain>
    </source>
</reference>
<dbReference type="Proteomes" id="UP001198901">
    <property type="component" value="Unassembled WGS sequence"/>
</dbReference>
<comment type="caution">
    <text evidence="1">The sequence shown here is derived from an EMBL/GenBank/DDBJ whole genome shotgun (WGS) entry which is preliminary data.</text>
</comment>
<dbReference type="EMBL" id="JAIUJR010000029">
    <property type="protein sequence ID" value="MCA0133935.1"/>
    <property type="molecule type" value="Genomic_DNA"/>
</dbReference>
<sequence>MKHAITIILILIFTASTKAQSEITLEFLKGEWISDSLRTNETERWRDFVFIDSLGQFYRTTWWSENYVLDKHLKIDGNKIKKENEEKFKITAVDSNTIELNGTNYYGLFKRDPWPNIGSYQESLNRFIVGDSIKKILIGNWGLLKIEAIQSDKNNEYPREYLDSYKNRDFLNQSVNKPIQITFRKNNKFEVTGNNGNIVYNRFMVDDEKIQLWKSDYIISLYSELKEDNLVIIESKHGIERKLTFEKEPE</sequence>